<proteinExistence type="predicted"/>
<evidence type="ECO:0000313" key="2">
    <source>
        <dbReference type="Proteomes" id="UP000663722"/>
    </source>
</evidence>
<dbReference type="EMBL" id="CP061800">
    <property type="protein sequence ID" value="QTA86037.1"/>
    <property type="molecule type" value="Genomic_DNA"/>
</dbReference>
<organism evidence="1 2">
    <name type="scientific">Desulfonema magnum</name>
    <dbReference type="NCBI Taxonomy" id="45655"/>
    <lineage>
        <taxon>Bacteria</taxon>
        <taxon>Pseudomonadati</taxon>
        <taxon>Thermodesulfobacteriota</taxon>
        <taxon>Desulfobacteria</taxon>
        <taxon>Desulfobacterales</taxon>
        <taxon>Desulfococcaceae</taxon>
        <taxon>Desulfonema</taxon>
    </lineage>
</organism>
<keyword evidence="2" id="KW-1185">Reference proteome</keyword>
<name>A0A975GLR1_9BACT</name>
<protein>
    <submittedName>
        <fullName evidence="1">Uncharacterized protein</fullName>
    </submittedName>
</protein>
<gene>
    <name evidence="1" type="ORF">dnm_020550</name>
</gene>
<sequence>MIYVSPEICRDLIIEAAGSGTIPNRLVSAKLGGSERVG</sequence>
<reference evidence="1" key="1">
    <citation type="journal article" date="2021" name="Microb. Physiol.">
        <title>Proteogenomic Insights into the Physiology of Marine, Sulfate-Reducing, Filamentous Desulfonema limicola and Desulfonema magnum.</title>
        <authorList>
            <person name="Schnaars V."/>
            <person name="Wohlbrand L."/>
            <person name="Scheve S."/>
            <person name="Hinrichs C."/>
            <person name="Reinhardt R."/>
            <person name="Rabus R."/>
        </authorList>
    </citation>
    <scope>NUCLEOTIDE SEQUENCE</scope>
    <source>
        <strain evidence="1">4be13</strain>
    </source>
</reference>
<accession>A0A975GLR1</accession>
<dbReference type="KEGG" id="dmm:dnm_020550"/>
<dbReference type="AlphaFoldDB" id="A0A975GLR1"/>
<dbReference type="Proteomes" id="UP000663722">
    <property type="component" value="Chromosome"/>
</dbReference>
<evidence type="ECO:0000313" key="1">
    <source>
        <dbReference type="EMBL" id="QTA86037.1"/>
    </source>
</evidence>